<dbReference type="EMBL" id="ML220119">
    <property type="protein sequence ID" value="TGZ81421.1"/>
    <property type="molecule type" value="Genomic_DNA"/>
</dbReference>
<reference evidence="2 3" key="1">
    <citation type="submission" date="2019-04" db="EMBL/GenBank/DDBJ databases">
        <title>Comparative genomics and transcriptomics to analyze fruiting body development in filamentous ascomycetes.</title>
        <authorList>
            <consortium name="DOE Joint Genome Institute"/>
            <person name="Lutkenhaus R."/>
            <person name="Traeger S."/>
            <person name="Breuer J."/>
            <person name="Kuo A."/>
            <person name="Lipzen A."/>
            <person name="Pangilinan J."/>
            <person name="Dilworth D."/>
            <person name="Sandor L."/>
            <person name="Poggeler S."/>
            <person name="Barry K."/>
            <person name="Grigoriev I.V."/>
            <person name="Nowrousian M."/>
        </authorList>
    </citation>
    <scope>NUCLEOTIDE SEQUENCE [LARGE SCALE GENOMIC DNA]</scope>
    <source>
        <strain evidence="2 3">CBS 389.68</strain>
    </source>
</reference>
<feature type="region of interest" description="Disordered" evidence="1">
    <location>
        <begin position="1"/>
        <end position="262"/>
    </location>
</feature>
<name>A0A4S2MXP1_9PEZI</name>
<dbReference type="Proteomes" id="UP000298138">
    <property type="component" value="Unassembled WGS sequence"/>
</dbReference>
<protein>
    <submittedName>
        <fullName evidence="2">Uncharacterized protein</fullName>
    </submittedName>
</protein>
<feature type="compositionally biased region" description="Acidic residues" evidence="1">
    <location>
        <begin position="285"/>
        <end position="301"/>
    </location>
</feature>
<feature type="compositionally biased region" description="Basic residues" evidence="1">
    <location>
        <begin position="465"/>
        <end position="475"/>
    </location>
</feature>
<feature type="compositionally biased region" description="Acidic residues" evidence="1">
    <location>
        <begin position="340"/>
        <end position="353"/>
    </location>
</feature>
<dbReference type="OrthoDB" id="5398515at2759"/>
<feature type="compositionally biased region" description="Basic and acidic residues" evidence="1">
    <location>
        <begin position="242"/>
        <end position="260"/>
    </location>
</feature>
<gene>
    <name evidence="2" type="ORF">EX30DRAFT_262454</name>
</gene>
<proteinExistence type="predicted"/>
<feature type="compositionally biased region" description="Basic and acidic residues" evidence="1">
    <location>
        <begin position="196"/>
        <end position="215"/>
    </location>
</feature>
<feature type="region of interest" description="Disordered" evidence="1">
    <location>
        <begin position="274"/>
        <end position="434"/>
    </location>
</feature>
<keyword evidence="3" id="KW-1185">Reference proteome</keyword>
<feature type="region of interest" description="Disordered" evidence="1">
    <location>
        <begin position="451"/>
        <end position="499"/>
    </location>
</feature>
<evidence type="ECO:0000313" key="2">
    <source>
        <dbReference type="EMBL" id="TGZ81421.1"/>
    </source>
</evidence>
<feature type="compositionally biased region" description="Low complexity" evidence="1">
    <location>
        <begin position="157"/>
        <end position="170"/>
    </location>
</feature>
<accession>A0A4S2MXP1</accession>
<evidence type="ECO:0000256" key="1">
    <source>
        <dbReference type="SAM" id="MobiDB-lite"/>
    </source>
</evidence>
<feature type="compositionally biased region" description="Polar residues" evidence="1">
    <location>
        <begin position="40"/>
        <end position="52"/>
    </location>
</feature>
<feature type="compositionally biased region" description="Polar residues" evidence="1">
    <location>
        <begin position="1"/>
        <end position="10"/>
    </location>
</feature>
<dbReference type="InParanoid" id="A0A4S2MXP1"/>
<dbReference type="AlphaFoldDB" id="A0A4S2MXP1"/>
<evidence type="ECO:0000313" key="3">
    <source>
        <dbReference type="Proteomes" id="UP000298138"/>
    </source>
</evidence>
<feature type="compositionally biased region" description="Acidic residues" evidence="1">
    <location>
        <begin position="95"/>
        <end position="105"/>
    </location>
</feature>
<feature type="compositionally biased region" description="Basic residues" evidence="1">
    <location>
        <begin position="490"/>
        <end position="499"/>
    </location>
</feature>
<organism evidence="2 3">
    <name type="scientific">Ascodesmis nigricans</name>
    <dbReference type="NCBI Taxonomy" id="341454"/>
    <lineage>
        <taxon>Eukaryota</taxon>
        <taxon>Fungi</taxon>
        <taxon>Dikarya</taxon>
        <taxon>Ascomycota</taxon>
        <taxon>Pezizomycotina</taxon>
        <taxon>Pezizomycetes</taxon>
        <taxon>Pezizales</taxon>
        <taxon>Ascodesmidaceae</taxon>
        <taxon>Ascodesmis</taxon>
    </lineage>
</organism>
<sequence>MNTPPGQTVTPRMPITPRHGANFRRDESPVRRKSSRLNKEQTNIVTATYTHTSSSTLSPPPSSPLGGTPSPRRSPRNVKRATFALSEEDERKGEEEADGGSEEEEKWSSRRLRKHSAPTTTTDIGLPTPSKTPRKRKVPPAALKSSAKVLFPDTPARSSTSSRTTTTTTTKMVEPPKTPVRQKAPPKTPRKTRAFSIDRKSTTIEIYTDTRERIPQPDLDSDNPFLSRPSDETRASKRRRQQIADRVHDKLGPDAGREDGMYYTFRGKRIFRSFKSLPDAGSRADDDDDEEDEEEEEEEEGGLNPASIKPRLLFPDASPSKSPVPHHHRNNLHTSNLDLLESDDEEAETDIDETASIAAQSTSSIIITSKPRVPAATEKSSPVKKRKTLPPVSASRMTTPDDEDDGEIIVKQPTVPATPKKGQGKRKRVSGAAALFDDEEDGSFVDNLVARWSDEEEETRNAGKSVKKNSPRGQKRGTMDIGLDTPPQTGRKRLRRTFA</sequence>
<feature type="compositionally biased region" description="Low complexity" evidence="1">
    <location>
        <begin position="354"/>
        <end position="369"/>
    </location>
</feature>